<gene>
    <name evidence="1" type="ORF">ABIC20_007424</name>
</gene>
<evidence type="ECO:0000313" key="2">
    <source>
        <dbReference type="Proteomes" id="UP001549119"/>
    </source>
</evidence>
<proteinExistence type="predicted"/>
<protein>
    <submittedName>
        <fullName evidence="1">Uncharacterized protein</fullName>
    </submittedName>
</protein>
<name>A0ABV2NU29_9HYPH</name>
<dbReference type="EMBL" id="JBEPNW010000008">
    <property type="protein sequence ID" value="MET3870039.1"/>
    <property type="molecule type" value="Genomic_DNA"/>
</dbReference>
<evidence type="ECO:0000313" key="1">
    <source>
        <dbReference type="EMBL" id="MET3870039.1"/>
    </source>
</evidence>
<dbReference type="RefSeq" id="WP_209651153.1">
    <property type="nucleotide sequence ID" value="NZ_JBEPNV010000005.1"/>
</dbReference>
<dbReference type="Proteomes" id="UP001549119">
    <property type="component" value="Unassembled WGS sequence"/>
</dbReference>
<keyword evidence="2" id="KW-1185">Reference proteome</keyword>
<organism evidence="1 2">
    <name type="scientific">Methylobacterium radiotolerans</name>
    <dbReference type="NCBI Taxonomy" id="31998"/>
    <lineage>
        <taxon>Bacteria</taxon>
        <taxon>Pseudomonadati</taxon>
        <taxon>Pseudomonadota</taxon>
        <taxon>Alphaproteobacteria</taxon>
        <taxon>Hyphomicrobiales</taxon>
        <taxon>Methylobacteriaceae</taxon>
        <taxon>Methylobacterium</taxon>
    </lineage>
</organism>
<sequence>MPLIVSYPSERGNTVPYPPLFDDVRRNHGFTDLRGKPEQINRIPEALESQGLREILAMLASEASQLMSVGCDLGSHKRGGERLSRRHWAGGYIQIAQLPLAPPNRAGLFAIAKTAESKLRAQAGQDTWKVAFALCPTHFKFQELLETETLWIWFDAAASGHEKALLARERLLSTLKEGLTISDKQSSDC</sequence>
<comment type="caution">
    <text evidence="1">The sequence shown here is derived from an EMBL/GenBank/DDBJ whole genome shotgun (WGS) entry which is preliminary data.</text>
</comment>
<accession>A0ABV2NU29</accession>
<reference evidence="1 2" key="1">
    <citation type="submission" date="2024-06" db="EMBL/GenBank/DDBJ databases">
        <title>Genomics of switchgrass bacterial isolates.</title>
        <authorList>
            <person name="Shade A."/>
        </authorList>
    </citation>
    <scope>NUCLEOTIDE SEQUENCE [LARGE SCALE GENOMIC DNA]</scope>
    <source>
        <strain evidence="1 2">PvP084</strain>
    </source>
</reference>